<protein>
    <submittedName>
        <fullName evidence="2">NACHT domain-containing protein</fullName>
    </submittedName>
</protein>
<dbReference type="PANTHER" id="PTHR46844:SF1">
    <property type="entry name" value="SLR5058 PROTEIN"/>
    <property type="match status" value="1"/>
</dbReference>
<dbReference type="Pfam" id="PF05729">
    <property type="entry name" value="NACHT"/>
    <property type="match status" value="1"/>
</dbReference>
<feature type="domain" description="NACHT" evidence="1">
    <location>
        <begin position="103"/>
        <end position="283"/>
    </location>
</feature>
<sequence>MIEGVLLDKIIGFGLEKSKSILNDLDFSLDKDLTDIQESLNIHLTKCTNWAKEVSFKDARERKSITDVYIHLDLELIPARQRISTNEKSKSLKLKEISFEDNIVLLGQPGAGKTTSLKYLINDLLFDDSESSVKNRIHYPVLIKFREISVKNEFEYDSLIIDELIKIFGLGISKNLKKNEFKIDEDELKRQTKVAKEKLILGFLETQSVLLLLDGFDELPSIEIKEKVIREVRLLTEALSNSRFILSSRSGDFNYHIPNTRELEIQPLKERQISDFAYKWLEDDREADDFISKIKESPFFDTAIRPLTIAHLCAIYERIKDIPKKPKTVYRKVIDLMLEEWDQQRSIKRSSSYANFETDRKYDFLCAFAFELSDTNSKNLFTKEEMITSYISICDNFDLPRGEVKKVVDELETHTGLFLQSGYNKYMFAHKSLQEFFMAEYIVKLPSIPDKNTVERFPNEIAIAVSISSFPGRYLSELLNKYRDLFQSKPSFSAVFITRLMLEKPDFDYSLETGLALLDLFECTINKKTGKVSYSIGPDKEEYKEYMFSLLRFNEKLSTVMSQNYNSTQTREDFHKFFKKHPSETPKALFYPNVQNQ</sequence>
<name>A0A9X2L297_9BACT</name>
<dbReference type="AlphaFoldDB" id="A0A9X2L297"/>
<reference evidence="2" key="1">
    <citation type="submission" date="2022-06" db="EMBL/GenBank/DDBJ databases">
        <title>Gracilimonas sp. CAU 1638 isolated from sea sediment.</title>
        <authorList>
            <person name="Kim W."/>
        </authorList>
    </citation>
    <scope>NUCLEOTIDE SEQUENCE</scope>
    <source>
        <strain evidence="2">CAU 1638</strain>
    </source>
</reference>
<accession>A0A9X2L297</accession>
<evidence type="ECO:0000313" key="2">
    <source>
        <dbReference type="EMBL" id="MCP9290869.1"/>
    </source>
</evidence>
<keyword evidence="3" id="KW-1185">Reference proteome</keyword>
<dbReference type="Proteomes" id="UP001139125">
    <property type="component" value="Unassembled WGS sequence"/>
</dbReference>
<evidence type="ECO:0000259" key="1">
    <source>
        <dbReference type="Pfam" id="PF05729"/>
    </source>
</evidence>
<dbReference type="InterPro" id="IPR007111">
    <property type="entry name" value="NACHT_NTPase"/>
</dbReference>
<dbReference type="SUPFAM" id="SSF52540">
    <property type="entry name" value="P-loop containing nucleoside triphosphate hydrolases"/>
    <property type="match status" value="1"/>
</dbReference>
<dbReference type="RefSeq" id="WP_255133331.1">
    <property type="nucleotide sequence ID" value="NZ_JANDBC010000001.1"/>
</dbReference>
<gene>
    <name evidence="2" type="ORF">NM125_04645</name>
</gene>
<organism evidence="2 3">
    <name type="scientific">Gracilimonas sediminicola</name>
    <dbReference type="NCBI Taxonomy" id="2952158"/>
    <lineage>
        <taxon>Bacteria</taxon>
        <taxon>Pseudomonadati</taxon>
        <taxon>Balneolota</taxon>
        <taxon>Balneolia</taxon>
        <taxon>Balneolales</taxon>
        <taxon>Balneolaceae</taxon>
        <taxon>Gracilimonas</taxon>
    </lineage>
</organism>
<dbReference type="PANTHER" id="PTHR46844">
    <property type="entry name" value="SLR5058 PROTEIN"/>
    <property type="match status" value="1"/>
</dbReference>
<proteinExistence type="predicted"/>
<dbReference type="InterPro" id="IPR027417">
    <property type="entry name" value="P-loop_NTPase"/>
</dbReference>
<dbReference type="EMBL" id="JANDBC010000001">
    <property type="protein sequence ID" value="MCP9290869.1"/>
    <property type="molecule type" value="Genomic_DNA"/>
</dbReference>
<evidence type="ECO:0000313" key="3">
    <source>
        <dbReference type="Proteomes" id="UP001139125"/>
    </source>
</evidence>
<dbReference type="Gene3D" id="3.40.50.300">
    <property type="entry name" value="P-loop containing nucleotide triphosphate hydrolases"/>
    <property type="match status" value="1"/>
</dbReference>
<comment type="caution">
    <text evidence="2">The sequence shown here is derived from an EMBL/GenBank/DDBJ whole genome shotgun (WGS) entry which is preliminary data.</text>
</comment>